<dbReference type="PANTHER" id="PTHR33164:SF101">
    <property type="entry name" value="TRANSCRIPTIONAL REPRESSOR MPRA"/>
    <property type="match status" value="1"/>
</dbReference>
<dbReference type="RefSeq" id="WP_012932328.1">
    <property type="nucleotide sequence ID" value="NC_013739.1"/>
</dbReference>
<dbReference type="GO" id="GO:0006950">
    <property type="term" value="P:response to stress"/>
    <property type="evidence" value="ECO:0007669"/>
    <property type="project" value="TreeGrafter"/>
</dbReference>
<proteinExistence type="predicted"/>
<dbReference type="InterPro" id="IPR036388">
    <property type="entry name" value="WH-like_DNA-bd_sf"/>
</dbReference>
<dbReference type="GO" id="GO:0003700">
    <property type="term" value="F:DNA-binding transcription factor activity"/>
    <property type="evidence" value="ECO:0007669"/>
    <property type="project" value="InterPro"/>
</dbReference>
<dbReference type="Pfam" id="PF01047">
    <property type="entry name" value="MarR"/>
    <property type="match status" value="1"/>
</dbReference>
<dbReference type="HOGENOM" id="CLU_083287_27_0_11"/>
<dbReference type="SMART" id="SM00347">
    <property type="entry name" value="HTH_MARR"/>
    <property type="match status" value="1"/>
</dbReference>
<evidence type="ECO:0000259" key="1">
    <source>
        <dbReference type="PROSITE" id="PS50995"/>
    </source>
</evidence>
<feature type="domain" description="HTH marR-type" evidence="1">
    <location>
        <begin position="30"/>
        <end position="163"/>
    </location>
</feature>
<dbReference type="PANTHER" id="PTHR33164">
    <property type="entry name" value="TRANSCRIPTIONAL REGULATOR, MARR FAMILY"/>
    <property type="match status" value="1"/>
</dbReference>
<dbReference type="eggNOG" id="COG1846">
    <property type="taxonomic scope" value="Bacteria"/>
</dbReference>
<dbReference type="KEGG" id="cwo:Cwoe_0842"/>
<protein>
    <submittedName>
        <fullName evidence="2">Transcriptional regulator, MarR family</fullName>
    </submittedName>
</protein>
<accession>D3FAK6</accession>
<evidence type="ECO:0000313" key="3">
    <source>
        <dbReference type="Proteomes" id="UP000008229"/>
    </source>
</evidence>
<dbReference type="Gene3D" id="1.10.10.10">
    <property type="entry name" value="Winged helix-like DNA-binding domain superfamily/Winged helix DNA-binding domain"/>
    <property type="match status" value="1"/>
</dbReference>
<name>D3FAK6_CONWI</name>
<keyword evidence="3" id="KW-1185">Reference proteome</keyword>
<sequence length="179" mass="20039">MAESQPLPFDPIAEARRHWRERWGEEPARPMAAVTSIMRTQQILLARLNELLRPHGLTFPRYETLMLLVFSSRGSLPVGKMGERLQVHRTSMTHMADRLEQAGLVTRVSHAQDRRSTLIAITEAGTALAERATATLNSAGFAMDPLGDEEQEAITRLLTAVRQDEGDFSAPAREPARER</sequence>
<dbReference type="InterPro" id="IPR000835">
    <property type="entry name" value="HTH_MarR-typ"/>
</dbReference>
<reference evidence="3" key="2">
    <citation type="submission" date="2010-01" db="EMBL/GenBank/DDBJ databases">
        <title>The complete genome of Conexibacter woesei DSM 14684.</title>
        <authorList>
            <consortium name="US DOE Joint Genome Institute (JGI-PGF)"/>
            <person name="Lucas S."/>
            <person name="Copeland A."/>
            <person name="Lapidus A."/>
            <person name="Glavina del Rio T."/>
            <person name="Dalin E."/>
            <person name="Tice H."/>
            <person name="Bruce D."/>
            <person name="Goodwin L."/>
            <person name="Pitluck S."/>
            <person name="Kyrpides N."/>
            <person name="Mavromatis K."/>
            <person name="Ivanova N."/>
            <person name="Mikhailova N."/>
            <person name="Chertkov O."/>
            <person name="Brettin T."/>
            <person name="Detter J.C."/>
            <person name="Han C."/>
            <person name="Larimer F."/>
            <person name="Land M."/>
            <person name="Hauser L."/>
            <person name="Markowitz V."/>
            <person name="Cheng J.-F."/>
            <person name="Hugenholtz P."/>
            <person name="Woyke T."/>
            <person name="Wu D."/>
            <person name="Pukall R."/>
            <person name="Steenblock K."/>
            <person name="Schneider S."/>
            <person name="Klenk H.-P."/>
            <person name="Eisen J.A."/>
        </authorList>
    </citation>
    <scope>NUCLEOTIDE SEQUENCE [LARGE SCALE GENOMIC DNA]</scope>
    <source>
        <strain evidence="3">DSM 14684 / CIP 108061 / JCM 11494 / NBRC 100937 / ID131577</strain>
    </source>
</reference>
<organism evidence="2 3">
    <name type="scientific">Conexibacter woesei (strain DSM 14684 / CCUG 47730 / CIP 108061 / JCM 11494 / NBRC 100937 / ID131577)</name>
    <dbReference type="NCBI Taxonomy" id="469383"/>
    <lineage>
        <taxon>Bacteria</taxon>
        <taxon>Bacillati</taxon>
        <taxon>Actinomycetota</taxon>
        <taxon>Thermoleophilia</taxon>
        <taxon>Solirubrobacterales</taxon>
        <taxon>Conexibacteraceae</taxon>
        <taxon>Conexibacter</taxon>
    </lineage>
</organism>
<dbReference type="SUPFAM" id="SSF46785">
    <property type="entry name" value="Winged helix' DNA-binding domain"/>
    <property type="match status" value="1"/>
</dbReference>
<dbReference type="EMBL" id="CP001854">
    <property type="protein sequence ID" value="ADB49275.1"/>
    <property type="molecule type" value="Genomic_DNA"/>
</dbReference>
<dbReference type="OrthoDB" id="3296622at2"/>
<reference evidence="2 3" key="1">
    <citation type="journal article" date="2010" name="Stand. Genomic Sci.">
        <title>Complete genome sequence of Conexibacter woesei type strain (ID131577).</title>
        <authorList>
            <person name="Pukall R."/>
            <person name="Lapidus A."/>
            <person name="Glavina Del Rio T."/>
            <person name="Copeland A."/>
            <person name="Tice H."/>
            <person name="Cheng J.-F."/>
            <person name="Lucas S."/>
            <person name="Chen F."/>
            <person name="Nolan M."/>
            <person name="Bruce D."/>
            <person name="Goodwin L."/>
            <person name="Pitluck S."/>
            <person name="Mavromatis K."/>
            <person name="Ivanova N."/>
            <person name="Ovchinnikova G."/>
            <person name="Pati A."/>
            <person name="Chen A."/>
            <person name="Palaniappan K."/>
            <person name="Land M."/>
            <person name="Hauser L."/>
            <person name="Chang Y.-J."/>
            <person name="Jeffries C.D."/>
            <person name="Chain P."/>
            <person name="Meincke L."/>
            <person name="Sims D."/>
            <person name="Brettin T."/>
            <person name="Detter J.C."/>
            <person name="Rohde M."/>
            <person name="Goeker M."/>
            <person name="Bristow J."/>
            <person name="Eisen J.A."/>
            <person name="Markowitz V."/>
            <person name="Kyrpides N.C."/>
            <person name="Klenk H.-P."/>
            <person name="Hugenholtz P."/>
        </authorList>
    </citation>
    <scope>NUCLEOTIDE SEQUENCE [LARGE SCALE GENOMIC DNA]</scope>
    <source>
        <strain evidence="3">DSM 14684 / CIP 108061 / JCM 11494 / NBRC 100937 / ID131577</strain>
    </source>
</reference>
<dbReference type="InterPro" id="IPR036390">
    <property type="entry name" value="WH_DNA-bd_sf"/>
</dbReference>
<evidence type="ECO:0000313" key="2">
    <source>
        <dbReference type="EMBL" id="ADB49275.1"/>
    </source>
</evidence>
<dbReference type="PROSITE" id="PS50995">
    <property type="entry name" value="HTH_MARR_2"/>
    <property type="match status" value="1"/>
</dbReference>
<dbReference type="AlphaFoldDB" id="D3FAK6"/>
<dbReference type="PRINTS" id="PR00598">
    <property type="entry name" value="HTHMARR"/>
</dbReference>
<dbReference type="Proteomes" id="UP000008229">
    <property type="component" value="Chromosome"/>
</dbReference>
<dbReference type="InterPro" id="IPR039422">
    <property type="entry name" value="MarR/SlyA-like"/>
</dbReference>
<gene>
    <name evidence="2" type="ordered locus">Cwoe_0842</name>
</gene>
<dbReference type="STRING" id="469383.Cwoe_0842"/>